<evidence type="ECO:0000256" key="1">
    <source>
        <dbReference type="SAM" id="MobiDB-lite"/>
    </source>
</evidence>
<dbReference type="VEuPathDB" id="VectorBase:GAUT049765"/>
<dbReference type="Proteomes" id="UP000078200">
    <property type="component" value="Unassembled WGS sequence"/>
</dbReference>
<keyword evidence="3" id="KW-1185">Reference proteome</keyword>
<sequence length="129" mass="14791">MPGPQFLLSFLLYRLPGQAKEGSKSAMFFYPNNQTGVANHLQARLKLTSSDSDNDCPWPPFTLTLKANFTIQERERDKCSILLATRFIKSNNQLLGEIATKENKTQTKKKRPEARKASLRKKFCQNRNQ</sequence>
<feature type="compositionally biased region" description="Basic residues" evidence="1">
    <location>
        <begin position="106"/>
        <end position="129"/>
    </location>
</feature>
<organism evidence="2 3">
    <name type="scientific">Glossina austeni</name>
    <name type="common">Savannah tsetse fly</name>
    <dbReference type="NCBI Taxonomy" id="7395"/>
    <lineage>
        <taxon>Eukaryota</taxon>
        <taxon>Metazoa</taxon>
        <taxon>Ecdysozoa</taxon>
        <taxon>Arthropoda</taxon>
        <taxon>Hexapoda</taxon>
        <taxon>Insecta</taxon>
        <taxon>Pterygota</taxon>
        <taxon>Neoptera</taxon>
        <taxon>Endopterygota</taxon>
        <taxon>Diptera</taxon>
        <taxon>Brachycera</taxon>
        <taxon>Muscomorpha</taxon>
        <taxon>Hippoboscoidea</taxon>
        <taxon>Glossinidae</taxon>
        <taxon>Glossina</taxon>
    </lineage>
</organism>
<dbReference type="EnsemblMetazoa" id="GAUT049765-RA">
    <property type="protein sequence ID" value="GAUT049765-PA"/>
    <property type="gene ID" value="GAUT049765"/>
</dbReference>
<accession>A0A1A9VWB5</accession>
<evidence type="ECO:0000313" key="3">
    <source>
        <dbReference type="Proteomes" id="UP000078200"/>
    </source>
</evidence>
<name>A0A1A9VWB5_GLOAU</name>
<reference evidence="2" key="1">
    <citation type="submission" date="2020-05" db="UniProtKB">
        <authorList>
            <consortium name="EnsemblMetazoa"/>
        </authorList>
    </citation>
    <scope>IDENTIFICATION</scope>
    <source>
        <strain evidence="2">TTRI</strain>
    </source>
</reference>
<protein>
    <submittedName>
        <fullName evidence="2">Uncharacterized protein</fullName>
    </submittedName>
</protein>
<proteinExistence type="predicted"/>
<dbReference type="AlphaFoldDB" id="A0A1A9VWB5"/>
<feature type="region of interest" description="Disordered" evidence="1">
    <location>
        <begin position="99"/>
        <end position="129"/>
    </location>
</feature>
<evidence type="ECO:0000313" key="2">
    <source>
        <dbReference type="EnsemblMetazoa" id="GAUT049765-PA"/>
    </source>
</evidence>